<keyword evidence="1" id="KW-0812">Transmembrane</keyword>
<feature type="transmembrane region" description="Helical" evidence="1">
    <location>
        <begin position="205"/>
        <end position="226"/>
    </location>
</feature>
<feature type="transmembrane region" description="Helical" evidence="1">
    <location>
        <begin position="265"/>
        <end position="289"/>
    </location>
</feature>
<dbReference type="Proteomes" id="UP000823886">
    <property type="component" value="Unassembled WGS sequence"/>
</dbReference>
<evidence type="ECO:0000313" key="3">
    <source>
        <dbReference type="Proteomes" id="UP000823886"/>
    </source>
</evidence>
<accession>A0A9D2PP49</accession>
<keyword evidence="1" id="KW-1133">Transmembrane helix</keyword>
<dbReference type="PANTHER" id="PTHR40076">
    <property type="entry name" value="MEMBRANE PROTEIN-RELATED"/>
    <property type="match status" value="1"/>
</dbReference>
<evidence type="ECO:0000313" key="2">
    <source>
        <dbReference type="EMBL" id="HJC63242.1"/>
    </source>
</evidence>
<reference evidence="2" key="2">
    <citation type="submission" date="2021-04" db="EMBL/GenBank/DDBJ databases">
        <authorList>
            <person name="Gilroy R."/>
        </authorList>
    </citation>
    <scope>NUCLEOTIDE SEQUENCE</scope>
    <source>
        <strain evidence="2">ChiBcec2-3848</strain>
    </source>
</reference>
<dbReference type="InterPro" id="IPR010540">
    <property type="entry name" value="CmpB_TMEM229"/>
</dbReference>
<organism evidence="2 3">
    <name type="scientific">Candidatus Blautia merdavium</name>
    <dbReference type="NCBI Taxonomy" id="2838494"/>
    <lineage>
        <taxon>Bacteria</taxon>
        <taxon>Bacillati</taxon>
        <taxon>Bacillota</taxon>
        <taxon>Clostridia</taxon>
        <taxon>Lachnospirales</taxon>
        <taxon>Lachnospiraceae</taxon>
        <taxon>Blautia</taxon>
    </lineage>
</organism>
<feature type="transmembrane region" description="Helical" evidence="1">
    <location>
        <begin position="571"/>
        <end position="592"/>
    </location>
</feature>
<gene>
    <name evidence="2" type="ORF">H9753_06455</name>
</gene>
<sequence>MNFRKQMKKEARSALKKHYVIFAAACLIAAFLSAEFTGALNFSRAQDYEQILLYEEEGKEVKVTSNITGVGWADILRIMAEKDTEAGEEMSRQLQEKAVQEAAQGNPMFGRTRGVLSGVVNQVSSGSILVTATAAIASFTGSDDAGVMVLILLGALGMFLFWALVQNVFPVVVRRVFLEGMIYDRVTPQRFVFLLRVRKWLKASWIMLVKYLFYTLWCLTVIGAFVKRYSYFLVPYIAAENPDLTARQAITLSRKMMKGHKWECFVFELSFLGWEILGAATLGVFNILYTNPYKTAAFTRYYGRLRALAQEKKLPGAQLLCDPYLYEKADPGLLVLEYADVIEVMENPPEEAEGMTSLSGWRGVLARNFGILVFRREQERQYEQRQAQTVRLQALMDDARGEAYPVRLYPIPEEERRKLVESLNYMRHYSVWSLVMIFFSLSVFGWLFEVGMHLVSYGEFVNRGALHGPWIPIYGTGAVLMLTILNRLRRNPALEFLATILLCGFLEYMTSFVMELASGGTKWWDYSGYFLNLHGRICAEGLLVFGVGGLAIVYAIAPMIDTLTEKVSGKILKPVCVIFITVFVMDAVYSQIHPNVGKGVTDIEETVSVSIQTEKSC</sequence>
<name>A0A9D2PP49_9FIRM</name>
<dbReference type="InterPro" id="IPR010380">
    <property type="entry name" value="DUF975"/>
</dbReference>
<feature type="transmembrane region" description="Helical" evidence="1">
    <location>
        <begin position="468"/>
        <end position="486"/>
    </location>
</feature>
<proteinExistence type="predicted"/>
<feature type="transmembrane region" description="Helical" evidence="1">
    <location>
        <begin position="533"/>
        <end position="559"/>
    </location>
</feature>
<dbReference type="Pfam" id="PF06541">
    <property type="entry name" value="ABC_trans_CmpB"/>
    <property type="match status" value="1"/>
</dbReference>
<protein>
    <submittedName>
        <fullName evidence="2">DUF975 family protein</fullName>
    </submittedName>
</protein>
<feature type="transmembrane region" description="Helical" evidence="1">
    <location>
        <begin position="429"/>
        <end position="448"/>
    </location>
</feature>
<dbReference type="PANTHER" id="PTHR40076:SF1">
    <property type="entry name" value="MEMBRANE PROTEIN"/>
    <property type="match status" value="1"/>
</dbReference>
<comment type="caution">
    <text evidence="2">The sequence shown here is derived from an EMBL/GenBank/DDBJ whole genome shotgun (WGS) entry which is preliminary data.</text>
</comment>
<keyword evidence="1" id="KW-0472">Membrane</keyword>
<feature type="transmembrane region" description="Helical" evidence="1">
    <location>
        <begin position="493"/>
        <end position="513"/>
    </location>
</feature>
<dbReference type="EMBL" id="DWVZ01000082">
    <property type="protein sequence ID" value="HJC63242.1"/>
    <property type="molecule type" value="Genomic_DNA"/>
</dbReference>
<feature type="transmembrane region" description="Helical" evidence="1">
    <location>
        <begin position="145"/>
        <end position="165"/>
    </location>
</feature>
<evidence type="ECO:0000256" key="1">
    <source>
        <dbReference type="SAM" id="Phobius"/>
    </source>
</evidence>
<dbReference type="AlphaFoldDB" id="A0A9D2PP49"/>
<reference evidence="2" key="1">
    <citation type="journal article" date="2021" name="PeerJ">
        <title>Extensive microbial diversity within the chicken gut microbiome revealed by metagenomics and culture.</title>
        <authorList>
            <person name="Gilroy R."/>
            <person name="Ravi A."/>
            <person name="Getino M."/>
            <person name="Pursley I."/>
            <person name="Horton D.L."/>
            <person name="Alikhan N.F."/>
            <person name="Baker D."/>
            <person name="Gharbi K."/>
            <person name="Hall N."/>
            <person name="Watson M."/>
            <person name="Adriaenssens E.M."/>
            <person name="Foster-Nyarko E."/>
            <person name="Jarju S."/>
            <person name="Secka A."/>
            <person name="Antonio M."/>
            <person name="Oren A."/>
            <person name="Chaudhuri R.R."/>
            <person name="La Ragione R."/>
            <person name="Hildebrand F."/>
            <person name="Pallen M.J."/>
        </authorList>
    </citation>
    <scope>NUCLEOTIDE SEQUENCE</scope>
    <source>
        <strain evidence="2">ChiBcec2-3848</strain>
    </source>
</reference>
<dbReference type="Pfam" id="PF06161">
    <property type="entry name" value="DUF975"/>
    <property type="match status" value="1"/>
</dbReference>